<accession>A0A6L3JWD8</accession>
<evidence type="ECO:0000313" key="4">
    <source>
        <dbReference type="Proteomes" id="UP000482653"/>
    </source>
</evidence>
<gene>
    <name evidence="3" type="ORF">F2Y87_22150</name>
</gene>
<dbReference type="AlphaFoldDB" id="A0A6L3JWD8"/>
<dbReference type="PANTHER" id="PTHR23416:SF23">
    <property type="entry name" value="ACETYLTRANSFERASE C18B11.09C-RELATED"/>
    <property type="match status" value="1"/>
</dbReference>
<organism evidence="3 4">
    <name type="scientific">Bacteroides cellulosilyticus</name>
    <dbReference type="NCBI Taxonomy" id="246787"/>
    <lineage>
        <taxon>Bacteria</taxon>
        <taxon>Pseudomonadati</taxon>
        <taxon>Bacteroidota</taxon>
        <taxon>Bacteroidia</taxon>
        <taxon>Bacteroidales</taxon>
        <taxon>Bacteroidaceae</taxon>
        <taxon>Bacteroides</taxon>
    </lineage>
</organism>
<dbReference type="Gene3D" id="2.160.10.10">
    <property type="entry name" value="Hexapeptide repeat proteins"/>
    <property type="match status" value="1"/>
</dbReference>
<dbReference type="RefSeq" id="WP_149947926.1">
    <property type="nucleotide sequence ID" value="NZ_JBBNMF010000015.1"/>
</dbReference>
<dbReference type="PANTHER" id="PTHR23416">
    <property type="entry name" value="SIALIC ACID SYNTHASE-RELATED"/>
    <property type="match status" value="1"/>
</dbReference>
<name>A0A6L3JWD8_9BACE</name>
<dbReference type="InterPro" id="IPR051159">
    <property type="entry name" value="Hexapeptide_acetyltransf"/>
</dbReference>
<reference evidence="3 4" key="1">
    <citation type="journal article" date="2019" name="Nat. Med.">
        <title>A library of human gut bacterial isolates paired with longitudinal multiomics data enables mechanistic microbiome research.</title>
        <authorList>
            <person name="Poyet M."/>
            <person name="Groussin M."/>
            <person name="Gibbons S.M."/>
            <person name="Avila-Pacheco J."/>
            <person name="Jiang X."/>
            <person name="Kearney S.M."/>
            <person name="Perrotta A.R."/>
            <person name="Berdy B."/>
            <person name="Zhao S."/>
            <person name="Lieberman T.D."/>
            <person name="Swanson P.K."/>
            <person name="Smith M."/>
            <person name="Roesemann S."/>
            <person name="Alexander J.E."/>
            <person name="Rich S.A."/>
            <person name="Livny J."/>
            <person name="Vlamakis H."/>
            <person name="Clish C."/>
            <person name="Bullock K."/>
            <person name="Deik A."/>
            <person name="Scott J."/>
            <person name="Pierce K.A."/>
            <person name="Xavier R.J."/>
            <person name="Alm E.J."/>
        </authorList>
    </citation>
    <scope>NUCLEOTIDE SEQUENCE [LARGE SCALE GENOMIC DNA]</scope>
    <source>
        <strain evidence="3 4">BIOML-A8</strain>
    </source>
</reference>
<keyword evidence="2 3" id="KW-0808">Transferase</keyword>
<dbReference type="InterPro" id="IPR001451">
    <property type="entry name" value="Hexapep"/>
</dbReference>
<comment type="caution">
    <text evidence="3">The sequence shown here is derived from an EMBL/GenBank/DDBJ whole genome shotgun (WGS) entry which is preliminary data.</text>
</comment>
<comment type="similarity">
    <text evidence="1">Belongs to the transferase hexapeptide repeat family.</text>
</comment>
<sequence>MRKIKFFVRGLISLYDLYIRPLDKTIYGFCGKGVILQPPLRVCNPKNVFLEDDVNIFGNSNLIVSVSGKFIMKKKSGAAQGLTVVTANHPTNPDIGKWHKEVYKDTSTDVGSHVIIEEDVWIASNVTLLPNVVVGRGAIVGAGSVCRKSVPPYSIVMGNPAKVVGFKYTVDEILEHEAELYPIQERLSRQVLEKNYNKYYSNRIKEIAHFVK</sequence>
<dbReference type="GO" id="GO:0008374">
    <property type="term" value="F:O-acyltransferase activity"/>
    <property type="evidence" value="ECO:0007669"/>
    <property type="project" value="TreeGrafter"/>
</dbReference>
<protein>
    <submittedName>
        <fullName evidence="3">Galactoside O-acetyltransferase</fullName>
    </submittedName>
</protein>
<evidence type="ECO:0000313" key="3">
    <source>
        <dbReference type="EMBL" id="KAA5415102.1"/>
    </source>
</evidence>
<dbReference type="EMBL" id="VVYX01000033">
    <property type="protein sequence ID" value="KAA5415102.1"/>
    <property type="molecule type" value="Genomic_DNA"/>
</dbReference>
<evidence type="ECO:0000256" key="2">
    <source>
        <dbReference type="ARBA" id="ARBA00022679"/>
    </source>
</evidence>
<dbReference type="Pfam" id="PF00132">
    <property type="entry name" value="Hexapep"/>
    <property type="match status" value="1"/>
</dbReference>
<dbReference type="SUPFAM" id="SSF51161">
    <property type="entry name" value="Trimeric LpxA-like enzymes"/>
    <property type="match status" value="1"/>
</dbReference>
<evidence type="ECO:0000256" key="1">
    <source>
        <dbReference type="ARBA" id="ARBA00007274"/>
    </source>
</evidence>
<dbReference type="Proteomes" id="UP000482653">
    <property type="component" value="Unassembled WGS sequence"/>
</dbReference>
<proteinExistence type="inferred from homology"/>
<dbReference type="InterPro" id="IPR011004">
    <property type="entry name" value="Trimer_LpxA-like_sf"/>
</dbReference>